<comment type="caution">
    <text evidence="2">The sequence shown here is derived from an EMBL/GenBank/DDBJ whole genome shotgun (WGS) entry which is preliminary data.</text>
</comment>
<name>A0A1F6E5J8_9BACT</name>
<reference evidence="2 3" key="1">
    <citation type="journal article" date="2016" name="Nat. Commun.">
        <title>Thousands of microbial genomes shed light on interconnected biogeochemical processes in an aquifer system.</title>
        <authorList>
            <person name="Anantharaman K."/>
            <person name="Brown C.T."/>
            <person name="Hug L.A."/>
            <person name="Sharon I."/>
            <person name="Castelle C.J."/>
            <person name="Probst A.J."/>
            <person name="Thomas B.C."/>
            <person name="Singh A."/>
            <person name="Wilkins M.J."/>
            <person name="Karaoz U."/>
            <person name="Brodie E.L."/>
            <person name="Williams K.H."/>
            <person name="Hubbard S.S."/>
            <person name="Banfield J.F."/>
        </authorList>
    </citation>
    <scope>NUCLEOTIDE SEQUENCE [LARGE SCALE GENOMIC DNA]</scope>
</reference>
<evidence type="ECO:0000259" key="1">
    <source>
        <dbReference type="PROSITE" id="PS50878"/>
    </source>
</evidence>
<dbReference type="PANTHER" id="PTHR34047">
    <property type="entry name" value="NUCLEAR INTRON MATURASE 1, MITOCHONDRIAL-RELATED"/>
    <property type="match status" value="1"/>
</dbReference>
<organism evidence="2 3">
    <name type="scientific">Candidatus Kaiserbacteria bacterium RIFCSPHIGHO2_02_FULL_55_25</name>
    <dbReference type="NCBI Taxonomy" id="1798498"/>
    <lineage>
        <taxon>Bacteria</taxon>
        <taxon>Candidatus Kaiseribacteriota</taxon>
    </lineage>
</organism>
<accession>A0A1F6E5J8</accession>
<evidence type="ECO:0000313" key="3">
    <source>
        <dbReference type="Proteomes" id="UP000176914"/>
    </source>
</evidence>
<evidence type="ECO:0000313" key="2">
    <source>
        <dbReference type="EMBL" id="OGG68482.1"/>
    </source>
</evidence>
<dbReference type="Pfam" id="PF00078">
    <property type="entry name" value="RVT_1"/>
    <property type="match status" value="1"/>
</dbReference>
<dbReference type="PANTHER" id="PTHR34047:SF8">
    <property type="entry name" value="PROTEIN YKFC"/>
    <property type="match status" value="1"/>
</dbReference>
<protein>
    <recommendedName>
        <fullName evidence="1">Reverse transcriptase domain-containing protein</fullName>
    </recommendedName>
</protein>
<dbReference type="AlphaFoldDB" id="A0A1F6E5J8"/>
<dbReference type="InterPro" id="IPR000477">
    <property type="entry name" value="RT_dom"/>
</dbReference>
<proteinExistence type="predicted"/>
<dbReference type="PROSITE" id="PS50878">
    <property type="entry name" value="RT_POL"/>
    <property type="match status" value="1"/>
</dbReference>
<dbReference type="SUPFAM" id="SSF56672">
    <property type="entry name" value="DNA/RNA polymerases"/>
    <property type="match status" value="1"/>
</dbReference>
<feature type="domain" description="Reverse transcriptase" evidence="1">
    <location>
        <begin position="1"/>
        <end position="317"/>
    </location>
</feature>
<gene>
    <name evidence="2" type="ORF">A3C20_01980</name>
</gene>
<dbReference type="CDD" id="cd01651">
    <property type="entry name" value="RT_G2_intron"/>
    <property type="match status" value="1"/>
</dbReference>
<dbReference type="InterPro" id="IPR043502">
    <property type="entry name" value="DNA/RNA_pol_sf"/>
</dbReference>
<sequence length="372" mass="43299">MPEQISRLNALKHGQNPQGGGTARRIQFTHPYEDIISVENLLAAWREFVRGKRKKEDVQEFQYCLMDNIIALHRDLAAETYKHGSYEAFKISDPKPRDIHKALVRDRLLHHALYRKLYPFFDRTFIADSYSCRKGKGTHRAMNRFRQFAYKVSKNHTRTCWVLKCDVRKFFASIDHAVLNDIVCRYIPDKRIVALITEVVGSFRSEHTPCLSHPTGRDKQESQTPLIGLPLGNLTSQLLVNIYMNEFDQFVKHMLKVTYYVRYADDFVFLSASRPDLDALLPCIRGFLTTRLRLALHPDKVFIKTYASSVDFLGWVHFPDHRVLRTATKRRMMRNLDDDTFDARVESYRGLLGHGNARKLITQVIVDRRLGA</sequence>
<dbReference type="EMBL" id="MFLL01000032">
    <property type="protein sequence ID" value="OGG68482.1"/>
    <property type="molecule type" value="Genomic_DNA"/>
</dbReference>
<dbReference type="InterPro" id="IPR051083">
    <property type="entry name" value="GrpII_Intron_Splice-Mob/Def"/>
</dbReference>
<dbReference type="Proteomes" id="UP000176914">
    <property type="component" value="Unassembled WGS sequence"/>
</dbReference>